<accession>W7Z4F0</accession>
<protein>
    <recommendedName>
        <fullName evidence="1">Nucleoside diphosphate kinase-like domain-containing protein</fullName>
    </recommendedName>
</protein>
<dbReference type="Gene3D" id="3.30.70.141">
    <property type="entry name" value="Nucleoside diphosphate kinase-like domain"/>
    <property type="match status" value="1"/>
</dbReference>
<evidence type="ECO:0000259" key="1">
    <source>
        <dbReference type="Pfam" id="PF00334"/>
    </source>
</evidence>
<name>W7Z4F0_9BACL</name>
<dbReference type="InterPro" id="IPR034907">
    <property type="entry name" value="NDK-like_dom"/>
</dbReference>
<dbReference type="SUPFAM" id="SSF54919">
    <property type="entry name" value="Nucleoside diphosphate kinase, NDK"/>
    <property type="match status" value="1"/>
</dbReference>
<dbReference type="InterPro" id="IPR036850">
    <property type="entry name" value="NDK-like_dom_sf"/>
</dbReference>
<evidence type="ECO:0000313" key="3">
    <source>
        <dbReference type="Proteomes" id="UP000019364"/>
    </source>
</evidence>
<dbReference type="Pfam" id="PF00334">
    <property type="entry name" value="NDK"/>
    <property type="match status" value="1"/>
</dbReference>
<evidence type="ECO:0000313" key="2">
    <source>
        <dbReference type="EMBL" id="GAF09239.1"/>
    </source>
</evidence>
<dbReference type="RefSeq" id="WP_036650478.1">
    <property type="nucleotide sequence ID" value="NZ_BAVZ01000010.1"/>
</dbReference>
<sequence length="339" mass="40363">MDKNTCFAMITPDALIRGKTEEVIDYLLDKNIQIKNFLIKKLSEREIEEVYKLTYLEKVESFKRTHWWLTKETYAHYPAILLLLETNNLPDGYDNLPLYIKSFKGKSDPYRNDEHNSLRYRIGSLSKTLALFHSSDDLSSSERESSIFFNKGFLNKGNIHAIYSKEYILESLQFTDYQETSLYDSLYKIKKRVLYKLNYYLESSSNNIWSNIHNQLVNLYDQIEANTNMNFIEQHMYYKKFLEEEKKIMYSNQAIVIEIIQKLLIHEKGNIENEIFLKELYSLYIILLTLSDFENFPKVDFEELEVISSSQNIYITTWEKILLKNLLFFYVHEGGEKNV</sequence>
<feature type="domain" description="Nucleoside diphosphate kinase-like" evidence="1">
    <location>
        <begin position="6"/>
        <end position="151"/>
    </location>
</feature>
<gene>
    <name evidence="2" type="ORF">JCM16418_3360</name>
</gene>
<reference evidence="2 3" key="1">
    <citation type="journal article" date="2014" name="Genome Announc.">
        <title>Draft Genome Sequence of Paenibacillus pini JCM 16418T, Isolated from the Rhizosphere of Pine Tree.</title>
        <authorList>
            <person name="Yuki M."/>
            <person name="Oshima K."/>
            <person name="Suda W."/>
            <person name="Oshida Y."/>
            <person name="Kitamura K."/>
            <person name="Iida Y."/>
            <person name="Hattori M."/>
            <person name="Ohkuma M."/>
        </authorList>
    </citation>
    <scope>NUCLEOTIDE SEQUENCE [LARGE SCALE GENOMIC DNA]</scope>
    <source>
        <strain evidence="2 3">JCM 16418</strain>
    </source>
</reference>
<organism evidence="2 3">
    <name type="scientific">Paenibacillus pini JCM 16418</name>
    <dbReference type="NCBI Taxonomy" id="1236976"/>
    <lineage>
        <taxon>Bacteria</taxon>
        <taxon>Bacillati</taxon>
        <taxon>Bacillota</taxon>
        <taxon>Bacilli</taxon>
        <taxon>Bacillales</taxon>
        <taxon>Paenibacillaceae</taxon>
        <taxon>Paenibacillus</taxon>
    </lineage>
</organism>
<dbReference type="Proteomes" id="UP000019364">
    <property type="component" value="Unassembled WGS sequence"/>
</dbReference>
<dbReference type="AlphaFoldDB" id="W7Z4F0"/>
<dbReference type="eggNOG" id="COG0105">
    <property type="taxonomic scope" value="Bacteria"/>
</dbReference>
<comment type="caution">
    <text evidence="2">The sequence shown here is derived from an EMBL/GenBank/DDBJ whole genome shotgun (WGS) entry which is preliminary data.</text>
</comment>
<proteinExistence type="predicted"/>
<dbReference type="EMBL" id="BAVZ01000010">
    <property type="protein sequence ID" value="GAF09239.1"/>
    <property type="molecule type" value="Genomic_DNA"/>
</dbReference>
<keyword evidence="3" id="KW-1185">Reference proteome</keyword>
<dbReference type="STRING" id="1236976.JCM16418_3360"/>